<organism evidence="1">
    <name type="scientific">Vecturithrix granuli</name>
    <dbReference type="NCBI Taxonomy" id="1499967"/>
    <lineage>
        <taxon>Bacteria</taxon>
        <taxon>Candidatus Moduliflexota</taxon>
        <taxon>Candidatus Vecturitrichia</taxon>
        <taxon>Candidatus Vecturitrichales</taxon>
        <taxon>Candidatus Vecturitrichaceae</taxon>
        <taxon>Candidatus Vecturithrix</taxon>
    </lineage>
</organism>
<dbReference type="AlphaFoldDB" id="A0A081BV62"/>
<dbReference type="HOGENOM" id="CLU_2749547_0_0_0"/>
<proteinExistence type="predicted"/>
<evidence type="ECO:0000313" key="2">
    <source>
        <dbReference type="Proteomes" id="UP000030661"/>
    </source>
</evidence>
<keyword evidence="2" id="KW-1185">Reference proteome</keyword>
<evidence type="ECO:0000313" key="1">
    <source>
        <dbReference type="EMBL" id="GAK56217.1"/>
    </source>
</evidence>
<gene>
    <name evidence="1" type="ORF">U27_03179</name>
</gene>
<reference evidence="1" key="1">
    <citation type="journal article" date="2015" name="PeerJ">
        <title>First genomic representation of candidate bacterial phylum KSB3 points to enhanced environmental sensing as a trigger of wastewater bulking.</title>
        <authorList>
            <person name="Sekiguchi Y."/>
            <person name="Ohashi A."/>
            <person name="Parks D.H."/>
            <person name="Yamauchi T."/>
            <person name="Tyson G.W."/>
            <person name="Hugenholtz P."/>
        </authorList>
    </citation>
    <scope>NUCLEOTIDE SEQUENCE [LARGE SCALE GENOMIC DNA]</scope>
</reference>
<name>A0A081BV62_VECG1</name>
<dbReference type="Proteomes" id="UP000030661">
    <property type="component" value="Unassembled WGS sequence"/>
</dbReference>
<dbReference type="EMBL" id="DF820464">
    <property type="protein sequence ID" value="GAK56217.1"/>
    <property type="molecule type" value="Genomic_DNA"/>
</dbReference>
<sequence length="70" mass="7994">MLFMPIHLLIGSEETLLFSQTMLPEPQTCSESSLPIISALSIQYSEIFTPFFDLLVIVFDNEIALLRLFE</sequence>
<accession>A0A081BV62</accession>
<protein>
    <submittedName>
        <fullName evidence="1">Uncharacterized protein</fullName>
    </submittedName>
</protein>
<dbReference type="STRING" id="1499967.U27_03179"/>